<dbReference type="InterPro" id="IPR032675">
    <property type="entry name" value="LRR_dom_sf"/>
</dbReference>
<dbReference type="PANTHER" id="PTHR20872:SF1">
    <property type="entry name" value="F-BOX DOMAIN-CONTAINING PROTEIN"/>
    <property type="match status" value="1"/>
</dbReference>
<dbReference type="FunCoup" id="A0A067RC66">
    <property type="interactions" value="6"/>
</dbReference>
<dbReference type="EMBL" id="KK852801">
    <property type="protein sequence ID" value="KDR16304.1"/>
    <property type="molecule type" value="Genomic_DNA"/>
</dbReference>
<feature type="domain" description="F-box" evidence="1">
    <location>
        <begin position="32"/>
        <end position="78"/>
    </location>
</feature>
<dbReference type="FunFam" id="1.20.1280.50:FF:000005">
    <property type="entry name" value="F-box/LRR-repeat protein 3 isoform X1"/>
    <property type="match status" value="1"/>
</dbReference>
<reference evidence="2 3" key="1">
    <citation type="journal article" date="2014" name="Nat. Commun.">
        <title>Molecular traces of alternative social organization in a termite genome.</title>
        <authorList>
            <person name="Terrapon N."/>
            <person name="Li C."/>
            <person name="Robertson H.M."/>
            <person name="Ji L."/>
            <person name="Meng X."/>
            <person name="Booth W."/>
            <person name="Chen Z."/>
            <person name="Childers C.P."/>
            <person name="Glastad K.M."/>
            <person name="Gokhale K."/>
            <person name="Gowin J."/>
            <person name="Gronenberg W."/>
            <person name="Hermansen R.A."/>
            <person name="Hu H."/>
            <person name="Hunt B.G."/>
            <person name="Huylmans A.K."/>
            <person name="Khalil S.M."/>
            <person name="Mitchell R.D."/>
            <person name="Munoz-Torres M.C."/>
            <person name="Mustard J.A."/>
            <person name="Pan H."/>
            <person name="Reese J.T."/>
            <person name="Scharf M.E."/>
            <person name="Sun F."/>
            <person name="Vogel H."/>
            <person name="Xiao J."/>
            <person name="Yang W."/>
            <person name="Yang Z."/>
            <person name="Yang Z."/>
            <person name="Zhou J."/>
            <person name="Zhu J."/>
            <person name="Brent C.S."/>
            <person name="Elsik C.G."/>
            <person name="Goodisman M.A."/>
            <person name="Liberles D.A."/>
            <person name="Roe R.M."/>
            <person name="Vargo E.L."/>
            <person name="Vilcinskas A."/>
            <person name="Wang J."/>
            <person name="Bornberg-Bauer E."/>
            <person name="Korb J."/>
            <person name="Zhang G."/>
            <person name="Liebig J."/>
        </authorList>
    </citation>
    <scope>NUCLEOTIDE SEQUENCE [LARGE SCALE GENOMIC DNA]</scope>
    <source>
        <tissue evidence="2">Whole organism</tissue>
    </source>
</reference>
<accession>A0A067RC66</accession>
<evidence type="ECO:0000313" key="2">
    <source>
        <dbReference type="EMBL" id="KDR16304.1"/>
    </source>
</evidence>
<dbReference type="eggNOG" id="KOG1947">
    <property type="taxonomic scope" value="Eukaryota"/>
</dbReference>
<dbReference type="InParanoid" id="A0A067RC66"/>
<dbReference type="InterPro" id="IPR001810">
    <property type="entry name" value="F-box_dom"/>
</dbReference>
<protein>
    <recommendedName>
        <fullName evidence="1">F-box domain-containing protein</fullName>
    </recommendedName>
</protein>
<keyword evidence="3" id="KW-1185">Reference proteome</keyword>
<gene>
    <name evidence="2" type="ORF">L798_10119</name>
</gene>
<dbReference type="InterPro" id="IPR036047">
    <property type="entry name" value="F-box-like_dom_sf"/>
</dbReference>
<dbReference type="Gene3D" id="1.20.1280.50">
    <property type="match status" value="1"/>
</dbReference>
<dbReference type="SUPFAM" id="SSF52047">
    <property type="entry name" value="RNI-like"/>
    <property type="match status" value="1"/>
</dbReference>
<dbReference type="SUPFAM" id="SSF81383">
    <property type="entry name" value="F-box domain"/>
    <property type="match status" value="1"/>
</dbReference>
<organism evidence="2 3">
    <name type="scientific">Zootermopsis nevadensis</name>
    <name type="common">Dampwood termite</name>
    <dbReference type="NCBI Taxonomy" id="136037"/>
    <lineage>
        <taxon>Eukaryota</taxon>
        <taxon>Metazoa</taxon>
        <taxon>Ecdysozoa</taxon>
        <taxon>Arthropoda</taxon>
        <taxon>Hexapoda</taxon>
        <taxon>Insecta</taxon>
        <taxon>Pterygota</taxon>
        <taxon>Neoptera</taxon>
        <taxon>Polyneoptera</taxon>
        <taxon>Dictyoptera</taxon>
        <taxon>Blattodea</taxon>
        <taxon>Blattoidea</taxon>
        <taxon>Termitoidae</taxon>
        <taxon>Termopsidae</taxon>
        <taxon>Zootermopsis</taxon>
    </lineage>
</organism>
<dbReference type="Pfam" id="PF12937">
    <property type="entry name" value="F-box-like"/>
    <property type="match status" value="1"/>
</dbReference>
<sequence length="490" mass="58152">MYKATWKVDENDEAVFIDAEEEINADSEMCSYSRWSYLPDLVLEKVFSYLSMRERYYASMVCRSWYRAFHLPYVWSTFVLDDSTLTRRKFNYYYGWQYVLDHLRTQMCITNVGRNFRQLVFGPMMNFFNLYEFMNMLSYFVERPQEDLEIGTHIRSLRFIFPCNMAVRDESERARIFGTGGRLLEALKKLMGNLASLRHLELIDLMLEPHEAQHLLDEVCSLCCLTLHTLILINTTKLQYQLLHAGVFLNLQVLMISPQNLGEDLIQLLGYTNLRHLHVIQNRYTPGEVNIRPIPARIWRQCRRSNSSLTVHLEVEGARDRDILWQDNAPVHSILYDSHHIKMTSESVLTAIDLYQFDLHVYAHQGLPRFHMPKSFHERVDSLLLLLCRQCPYLHTLMVRERISTATVLLMAHTARNLRYLFVRRNAVILRCDWSQSPDWSCEFYQWLRSASKSYDATEKEVSQILGYTWFMLPDQQFKLTRINLHYKPF</sequence>
<evidence type="ECO:0000259" key="1">
    <source>
        <dbReference type="PROSITE" id="PS50181"/>
    </source>
</evidence>
<dbReference type="PANTHER" id="PTHR20872">
    <property type="match status" value="1"/>
</dbReference>
<dbReference type="Gene3D" id="3.80.10.10">
    <property type="entry name" value="Ribonuclease Inhibitor"/>
    <property type="match status" value="1"/>
</dbReference>
<dbReference type="AlphaFoldDB" id="A0A067RC66"/>
<dbReference type="OrthoDB" id="9974792at2759"/>
<dbReference type="SMART" id="SM00256">
    <property type="entry name" value="FBOX"/>
    <property type="match status" value="1"/>
</dbReference>
<dbReference type="Proteomes" id="UP000027135">
    <property type="component" value="Unassembled WGS sequence"/>
</dbReference>
<name>A0A067RC66_ZOONE</name>
<dbReference type="OMA" id="MCRQCFN"/>
<proteinExistence type="predicted"/>
<evidence type="ECO:0000313" key="3">
    <source>
        <dbReference type="Proteomes" id="UP000027135"/>
    </source>
</evidence>
<dbReference type="PROSITE" id="PS50181">
    <property type="entry name" value="FBOX"/>
    <property type="match status" value="1"/>
</dbReference>